<protein>
    <submittedName>
        <fullName evidence="5">GntR family transcriptional regulator</fullName>
    </submittedName>
</protein>
<dbReference type="SMART" id="SM00345">
    <property type="entry name" value="HTH_GNTR"/>
    <property type="match status" value="1"/>
</dbReference>
<keyword evidence="6" id="KW-1185">Reference proteome</keyword>
<organism evidence="5 6">
    <name type="scientific">Paraglaciecola algarum</name>
    <dbReference type="NCBI Taxonomy" id="3050085"/>
    <lineage>
        <taxon>Bacteria</taxon>
        <taxon>Pseudomonadati</taxon>
        <taxon>Pseudomonadota</taxon>
        <taxon>Gammaproteobacteria</taxon>
        <taxon>Alteromonadales</taxon>
        <taxon>Alteromonadaceae</taxon>
        <taxon>Paraglaciecola</taxon>
    </lineage>
</organism>
<reference evidence="5 6" key="1">
    <citation type="submission" date="2022-01" db="EMBL/GenBank/DDBJ databases">
        <title>Paraglaciecola sp. G1-23.</title>
        <authorList>
            <person name="Jin M.S."/>
            <person name="Han D.M."/>
            <person name="Kim H.M."/>
            <person name="Jeon C.O."/>
        </authorList>
    </citation>
    <scope>NUCLEOTIDE SEQUENCE [LARGE SCALE GENOMIC DNA]</scope>
    <source>
        <strain evidence="5 6">G1-23</strain>
    </source>
</reference>
<dbReference type="PANTHER" id="PTHR38445">
    <property type="entry name" value="HTH-TYPE TRANSCRIPTIONAL REPRESSOR YTRA"/>
    <property type="match status" value="1"/>
</dbReference>
<dbReference type="CDD" id="cd07377">
    <property type="entry name" value="WHTH_GntR"/>
    <property type="match status" value="1"/>
</dbReference>
<comment type="caution">
    <text evidence="5">The sequence shown here is derived from an EMBL/GenBank/DDBJ whole genome shotgun (WGS) entry which is preliminary data.</text>
</comment>
<keyword evidence="3" id="KW-0804">Transcription</keyword>
<dbReference type="PANTHER" id="PTHR38445:SF7">
    <property type="entry name" value="GNTR-FAMILY TRANSCRIPTIONAL REGULATOR"/>
    <property type="match status" value="1"/>
</dbReference>
<keyword evidence="1" id="KW-0805">Transcription regulation</keyword>
<evidence type="ECO:0000259" key="4">
    <source>
        <dbReference type="PROSITE" id="PS50949"/>
    </source>
</evidence>
<dbReference type="Gene3D" id="1.10.10.10">
    <property type="entry name" value="Winged helix-like DNA-binding domain superfamily/Winged helix DNA-binding domain"/>
    <property type="match status" value="1"/>
</dbReference>
<evidence type="ECO:0000313" key="5">
    <source>
        <dbReference type="EMBL" id="MCF2947852.1"/>
    </source>
</evidence>
<keyword evidence="2" id="KW-0238">DNA-binding</keyword>
<dbReference type="RefSeq" id="WP_235311384.1">
    <property type="nucleotide sequence ID" value="NZ_JAKGAS010000003.1"/>
</dbReference>
<evidence type="ECO:0000256" key="2">
    <source>
        <dbReference type="ARBA" id="ARBA00023125"/>
    </source>
</evidence>
<dbReference type="InterPro" id="IPR036390">
    <property type="entry name" value="WH_DNA-bd_sf"/>
</dbReference>
<evidence type="ECO:0000256" key="3">
    <source>
        <dbReference type="ARBA" id="ARBA00023163"/>
    </source>
</evidence>
<accession>A0ABS9D5Z2</accession>
<dbReference type="InterPro" id="IPR000524">
    <property type="entry name" value="Tscrpt_reg_HTH_GntR"/>
</dbReference>
<name>A0ABS9D5Z2_9ALTE</name>
<dbReference type="Proteomes" id="UP001521137">
    <property type="component" value="Unassembled WGS sequence"/>
</dbReference>
<dbReference type="SUPFAM" id="SSF46785">
    <property type="entry name" value="Winged helix' DNA-binding domain"/>
    <property type="match status" value="1"/>
</dbReference>
<dbReference type="EMBL" id="JAKGAS010000003">
    <property type="protein sequence ID" value="MCF2947852.1"/>
    <property type="molecule type" value="Genomic_DNA"/>
</dbReference>
<dbReference type="PROSITE" id="PS50949">
    <property type="entry name" value="HTH_GNTR"/>
    <property type="match status" value="1"/>
</dbReference>
<proteinExistence type="predicted"/>
<evidence type="ECO:0000256" key="1">
    <source>
        <dbReference type="ARBA" id="ARBA00023015"/>
    </source>
</evidence>
<evidence type="ECO:0000313" key="6">
    <source>
        <dbReference type="Proteomes" id="UP001521137"/>
    </source>
</evidence>
<sequence length="127" mass="14281">MTIKLFLSQTDSRPMYQQIMVQIKQKISVGDWQTGFHLPSIREMAAATGVSVITVKRSYSELEREGVIYTQQGRGSFVAETTSIRSELQLAELDEKLKLAVEHARQLGLSDAETVERIQQVLLNTAI</sequence>
<dbReference type="InterPro" id="IPR036388">
    <property type="entry name" value="WH-like_DNA-bd_sf"/>
</dbReference>
<gene>
    <name evidence="5" type="ORF">L0668_07025</name>
</gene>
<dbReference type="Pfam" id="PF00392">
    <property type="entry name" value="GntR"/>
    <property type="match status" value="1"/>
</dbReference>
<feature type="domain" description="HTH gntR-type" evidence="4">
    <location>
        <begin position="13"/>
        <end position="81"/>
    </location>
</feature>